<comment type="caution">
    <text evidence="2">The sequence shown here is derived from an EMBL/GenBank/DDBJ whole genome shotgun (WGS) entry which is preliminary data.</text>
</comment>
<name>D3KHH0_GIAIC</name>
<evidence type="ECO:0000313" key="3">
    <source>
        <dbReference type="Proteomes" id="UP000001548"/>
    </source>
</evidence>
<dbReference type="HOGENOM" id="CLU_620317_0_0_1"/>
<reference evidence="2 3" key="1">
    <citation type="journal article" date="2007" name="Science">
        <title>Genomic minimalism in the early diverging intestinal parasite Giardia lamblia.</title>
        <authorList>
            <person name="Morrison H.G."/>
            <person name="McArthur A.G."/>
            <person name="Gillin F.D."/>
            <person name="Aley S.B."/>
            <person name="Adam R.D."/>
            <person name="Olsen G.J."/>
            <person name="Best A.A."/>
            <person name="Cande W.Z."/>
            <person name="Chen F."/>
            <person name="Cipriano M.J."/>
            <person name="Davids B.J."/>
            <person name="Dawson S.C."/>
            <person name="Elmendorf H.G."/>
            <person name="Hehl A.B."/>
            <person name="Holder M.E."/>
            <person name="Huse S.M."/>
            <person name="Kim U.U."/>
            <person name="Lasek-Nesselquist E."/>
            <person name="Manning G."/>
            <person name="Nigam A."/>
            <person name="Nixon J.E."/>
            <person name="Palm D."/>
            <person name="Passamaneck N.E."/>
            <person name="Prabhu A."/>
            <person name="Reich C.I."/>
            <person name="Reiner D.S."/>
            <person name="Samuelson J."/>
            <person name="Svard S.G."/>
            <person name="Sogin M.L."/>
        </authorList>
    </citation>
    <scope>NUCLEOTIDE SEQUENCE [LARGE SCALE GENOMIC DNA]</scope>
    <source>
        <strain evidence="2 3">WB C6</strain>
    </source>
</reference>
<feature type="region of interest" description="Disordered" evidence="1">
    <location>
        <begin position="358"/>
        <end position="378"/>
    </location>
</feature>
<organism evidence="2 3">
    <name type="scientific">Giardia intestinalis (strain ATCC 50803 / WB clone C6)</name>
    <name type="common">Giardia lamblia</name>
    <dbReference type="NCBI Taxonomy" id="184922"/>
    <lineage>
        <taxon>Eukaryota</taxon>
        <taxon>Metamonada</taxon>
        <taxon>Diplomonadida</taxon>
        <taxon>Hexamitidae</taxon>
        <taxon>Giardiinae</taxon>
        <taxon>Giardia</taxon>
    </lineage>
</organism>
<dbReference type="VEuPathDB" id="GiardiaDB:GL50803_113616"/>
<dbReference type="Gene3D" id="1.10.287.1490">
    <property type="match status" value="1"/>
</dbReference>
<sequence length="442" mass="49083">MIDVFVDVLGKLAADGIYNKAIDPAIAFSTFYTILTDQQLVGNILSLYFHKHPQHPTKTAIFCLCEELFGEKVATNLVKSWPIASSKVADLAERLHARICVGNTPILNTNTQPNARQGALLWRTDESPTLSHLKRQLDELLECCNSPKDAAQQVSFQSILPVIKDMAETIARLSTEWHEQSRAALTEKDAQIKDLKHRICELEAGLSDMCVKIEVYMGQMEAYSHEMAAKNEQILILHQQLKEVRTESSDRELNALKELLNEKDCLITNIRADLTESTTTADRLAHECIHLNQRSEELSLYKSLVANTIDALKTLSERDAELSYSPPADDTYLRLPEYVAFVIDVIRTKAHWLVTEEPGQSLPLPSQDTSPLLHSVRGGSVAPSVVESTTAANNSSLAPDSSHLNPPYSYRSASNSSSSILGRLAMIGRDKDDVRSHPRGAQ</sequence>
<evidence type="ECO:0000313" key="2">
    <source>
        <dbReference type="EMBL" id="KAE8301613.1"/>
    </source>
</evidence>
<feature type="compositionally biased region" description="Polar residues" evidence="1">
    <location>
        <begin position="363"/>
        <end position="372"/>
    </location>
</feature>
<dbReference type="OMA" id="AYSHEMA"/>
<proteinExistence type="predicted"/>
<keyword evidence="3" id="KW-1185">Reference proteome</keyword>
<protein>
    <submittedName>
        <fullName evidence="2">Uncharacterized protein</fullName>
    </submittedName>
</protein>
<dbReference type="AlphaFoldDB" id="D3KHH0"/>
<feature type="region of interest" description="Disordered" evidence="1">
    <location>
        <begin position="392"/>
        <end position="417"/>
    </location>
</feature>
<gene>
    <name evidence="2" type="ORF">GL50803_00113616</name>
</gene>
<feature type="compositionally biased region" description="Polar residues" evidence="1">
    <location>
        <begin position="392"/>
        <end position="404"/>
    </location>
</feature>
<feature type="compositionally biased region" description="Low complexity" evidence="1">
    <location>
        <begin position="405"/>
        <end position="417"/>
    </location>
</feature>
<dbReference type="Proteomes" id="UP000001548">
    <property type="component" value="Unassembled WGS sequence"/>
</dbReference>
<dbReference type="EMBL" id="AACB03000005">
    <property type="protein sequence ID" value="KAE8301613.1"/>
    <property type="molecule type" value="Genomic_DNA"/>
</dbReference>
<evidence type="ECO:0000256" key="1">
    <source>
        <dbReference type="SAM" id="MobiDB-lite"/>
    </source>
</evidence>
<accession>D3KHH0</accession>